<evidence type="ECO:0000313" key="2">
    <source>
        <dbReference type="EnsemblMetazoa" id="CJA41887.1"/>
    </source>
</evidence>
<keyword evidence="3" id="KW-1185">Reference proteome</keyword>
<feature type="compositionally biased region" description="Acidic residues" evidence="1">
    <location>
        <begin position="109"/>
        <end position="123"/>
    </location>
</feature>
<reference evidence="3" key="1">
    <citation type="submission" date="2010-08" db="EMBL/GenBank/DDBJ databases">
        <authorList>
            <consortium name="Caenorhabditis japonica Sequencing Consortium"/>
            <person name="Wilson R.K."/>
        </authorList>
    </citation>
    <scope>NUCLEOTIDE SEQUENCE [LARGE SCALE GENOMIC DNA]</scope>
    <source>
        <strain evidence="3">DF5081</strain>
    </source>
</reference>
<protein>
    <submittedName>
        <fullName evidence="2">Uncharacterized protein</fullName>
    </submittedName>
</protein>
<evidence type="ECO:0000256" key="1">
    <source>
        <dbReference type="SAM" id="MobiDB-lite"/>
    </source>
</evidence>
<dbReference type="EnsemblMetazoa" id="CJA41887.1">
    <property type="protein sequence ID" value="CJA41887.1"/>
    <property type="gene ID" value="WBGene00217735"/>
</dbReference>
<dbReference type="Proteomes" id="UP000005237">
    <property type="component" value="Unassembled WGS sequence"/>
</dbReference>
<sequence length="239" mass="25513">MSPPTRKKKPMPPAPDETEKVSVLPGLRTDPAPGDGLECAAEGPNKPRSGGPAPPPAVSAAESAISSTPSTLSVSTPICQTGLPPERSSSTSTAADDKMEVASKTSWNSEDDIEVDVSEQEETGDMKSQSKDERPDAVYKAEPHLLVPTINNEVQVPTRAGIDPTGPLPVTARDNRYYMNAIYWFTRYVIDSQHYPRISEATRDTPAGSTCPPPQYRSSLTNATIPSAEAILLNLVSSP</sequence>
<feature type="region of interest" description="Disordered" evidence="1">
    <location>
        <begin position="1"/>
        <end position="137"/>
    </location>
</feature>
<feature type="compositionally biased region" description="Basic residues" evidence="1">
    <location>
        <begin position="1"/>
        <end position="10"/>
    </location>
</feature>
<proteinExistence type="predicted"/>
<dbReference type="AlphaFoldDB" id="A0A8R1ERD9"/>
<feature type="compositionally biased region" description="Low complexity" evidence="1">
    <location>
        <begin position="58"/>
        <end position="76"/>
    </location>
</feature>
<evidence type="ECO:0000313" key="3">
    <source>
        <dbReference type="Proteomes" id="UP000005237"/>
    </source>
</evidence>
<feature type="compositionally biased region" description="Basic and acidic residues" evidence="1">
    <location>
        <begin position="124"/>
        <end position="137"/>
    </location>
</feature>
<name>A0A8R1ERD9_CAEJA</name>
<accession>A0A8R1ERD9</accession>
<organism evidence="2 3">
    <name type="scientific">Caenorhabditis japonica</name>
    <dbReference type="NCBI Taxonomy" id="281687"/>
    <lineage>
        <taxon>Eukaryota</taxon>
        <taxon>Metazoa</taxon>
        <taxon>Ecdysozoa</taxon>
        <taxon>Nematoda</taxon>
        <taxon>Chromadorea</taxon>
        <taxon>Rhabditida</taxon>
        <taxon>Rhabditina</taxon>
        <taxon>Rhabditomorpha</taxon>
        <taxon>Rhabditoidea</taxon>
        <taxon>Rhabditidae</taxon>
        <taxon>Peloderinae</taxon>
        <taxon>Caenorhabditis</taxon>
    </lineage>
</organism>
<reference evidence="2" key="2">
    <citation type="submission" date="2022-06" db="UniProtKB">
        <authorList>
            <consortium name="EnsemblMetazoa"/>
        </authorList>
    </citation>
    <scope>IDENTIFICATION</scope>
    <source>
        <strain evidence="2">DF5081</strain>
    </source>
</reference>